<keyword evidence="4" id="KW-0963">Cytoplasm</keyword>
<evidence type="ECO:0000256" key="6">
    <source>
        <dbReference type="ARBA" id="ARBA00022694"/>
    </source>
</evidence>
<evidence type="ECO:0000256" key="3">
    <source>
        <dbReference type="ARBA" id="ARBA00012584"/>
    </source>
</evidence>
<dbReference type="InterPro" id="IPR017945">
    <property type="entry name" value="DHBP_synth_RibB-like_a/b_dom"/>
</dbReference>
<evidence type="ECO:0000256" key="9">
    <source>
        <dbReference type="ARBA" id="ARBA00022840"/>
    </source>
</evidence>
<dbReference type="GO" id="GO:0006450">
    <property type="term" value="P:regulation of translational fidelity"/>
    <property type="evidence" value="ECO:0007669"/>
    <property type="project" value="TreeGrafter"/>
</dbReference>
<comment type="subcellular location">
    <subcellularLocation>
        <location evidence="1">Cytoplasm</location>
    </subcellularLocation>
</comment>
<comment type="caution">
    <text evidence="14">The sequence shown here is derived from an EMBL/GenBank/DDBJ whole genome shotgun (WGS) entry which is preliminary data.</text>
</comment>
<dbReference type="STRING" id="1798661.A3D65_06495"/>
<evidence type="ECO:0000259" key="13">
    <source>
        <dbReference type="PROSITE" id="PS51163"/>
    </source>
</evidence>
<dbReference type="GO" id="GO:0003725">
    <property type="term" value="F:double-stranded RNA binding"/>
    <property type="evidence" value="ECO:0007669"/>
    <property type="project" value="InterPro"/>
</dbReference>
<comment type="similarity">
    <text evidence="2">Belongs to the SUA5 family.</text>
</comment>
<reference evidence="14 15" key="1">
    <citation type="journal article" date="2016" name="Nat. Commun.">
        <title>Thousands of microbial genomes shed light on interconnected biogeochemical processes in an aquifer system.</title>
        <authorList>
            <person name="Anantharaman K."/>
            <person name="Brown C.T."/>
            <person name="Hug L.A."/>
            <person name="Sharon I."/>
            <person name="Castelle C.J."/>
            <person name="Probst A.J."/>
            <person name="Thomas B.C."/>
            <person name="Singh A."/>
            <person name="Wilkins M.J."/>
            <person name="Karaoz U."/>
            <person name="Brodie E.L."/>
            <person name="Williams K.H."/>
            <person name="Hubbard S.S."/>
            <person name="Banfield J.F."/>
        </authorList>
    </citation>
    <scope>NUCLEOTIDE SEQUENCE [LARGE SCALE GENOMIC DNA]</scope>
</reference>
<organism evidence="14 15">
    <name type="scientific">Candidatus Lloydbacteria bacterium RIFCSPHIGHO2_02_FULL_50_13</name>
    <dbReference type="NCBI Taxonomy" id="1798661"/>
    <lineage>
        <taxon>Bacteria</taxon>
        <taxon>Candidatus Lloydiibacteriota</taxon>
    </lineage>
</organism>
<dbReference type="GO" id="GO:0005524">
    <property type="term" value="F:ATP binding"/>
    <property type="evidence" value="ECO:0007669"/>
    <property type="project" value="UniProtKB-KW"/>
</dbReference>
<dbReference type="GO" id="GO:0061710">
    <property type="term" value="F:L-threonylcarbamoyladenylate synthase"/>
    <property type="evidence" value="ECO:0007669"/>
    <property type="project" value="UniProtKB-EC"/>
</dbReference>
<evidence type="ECO:0000256" key="8">
    <source>
        <dbReference type="ARBA" id="ARBA00022741"/>
    </source>
</evidence>
<keyword evidence="6" id="KW-0819">tRNA processing</keyword>
<dbReference type="PANTHER" id="PTHR17490:SF16">
    <property type="entry name" value="THREONYLCARBAMOYL-AMP SYNTHASE"/>
    <property type="match status" value="1"/>
</dbReference>
<evidence type="ECO:0000256" key="7">
    <source>
        <dbReference type="ARBA" id="ARBA00022695"/>
    </source>
</evidence>
<keyword evidence="8" id="KW-0547">Nucleotide-binding</keyword>
<evidence type="ECO:0000256" key="12">
    <source>
        <dbReference type="SAM" id="MobiDB-lite"/>
    </source>
</evidence>
<feature type="domain" description="YrdC-like" evidence="13">
    <location>
        <begin position="1"/>
        <end position="132"/>
    </location>
</feature>
<keyword evidence="7" id="KW-0548">Nucleotidyltransferase</keyword>
<gene>
    <name evidence="14" type="ORF">A3D65_06495</name>
</gene>
<feature type="compositionally biased region" description="Low complexity" evidence="12">
    <location>
        <begin position="11"/>
        <end position="21"/>
    </location>
</feature>
<evidence type="ECO:0000256" key="4">
    <source>
        <dbReference type="ARBA" id="ARBA00022490"/>
    </source>
</evidence>
<dbReference type="AlphaFoldDB" id="A0A1G2D4X5"/>
<evidence type="ECO:0000256" key="2">
    <source>
        <dbReference type="ARBA" id="ARBA00007663"/>
    </source>
</evidence>
<dbReference type="EMBL" id="MHLL01000046">
    <property type="protein sequence ID" value="OGZ08000.1"/>
    <property type="molecule type" value="Genomic_DNA"/>
</dbReference>
<name>A0A1G2D4X5_9BACT</name>
<keyword evidence="9" id="KW-0067">ATP-binding</keyword>
<dbReference type="Proteomes" id="UP000177996">
    <property type="component" value="Unassembled WGS sequence"/>
</dbReference>
<evidence type="ECO:0000256" key="11">
    <source>
        <dbReference type="ARBA" id="ARBA00048366"/>
    </source>
</evidence>
<evidence type="ECO:0000256" key="1">
    <source>
        <dbReference type="ARBA" id="ARBA00004496"/>
    </source>
</evidence>
<proteinExistence type="inferred from homology"/>
<evidence type="ECO:0000313" key="15">
    <source>
        <dbReference type="Proteomes" id="UP000177996"/>
    </source>
</evidence>
<feature type="region of interest" description="Disordered" evidence="12">
    <location>
        <begin position="1"/>
        <end position="21"/>
    </location>
</feature>
<evidence type="ECO:0000313" key="14">
    <source>
        <dbReference type="EMBL" id="OGZ08000.1"/>
    </source>
</evidence>
<dbReference type="Pfam" id="PF01300">
    <property type="entry name" value="Sua5_yciO_yrdC"/>
    <property type="match status" value="1"/>
</dbReference>
<dbReference type="SUPFAM" id="SSF55821">
    <property type="entry name" value="YrdC/RibB"/>
    <property type="match status" value="1"/>
</dbReference>
<dbReference type="GO" id="GO:0008033">
    <property type="term" value="P:tRNA processing"/>
    <property type="evidence" value="ECO:0007669"/>
    <property type="project" value="UniProtKB-KW"/>
</dbReference>
<keyword evidence="5" id="KW-0808">Transferase</keyword>
<evidence type="ECO:0000256" key="5">
    <source>
        <dbReference type="ARBA" id="ARBA00022679"/>
    </source>
</evidence>
<protein>
    <recommendedName>
        <fullName evidence="10">L-threonylcarbamoyladenylate synthase</fullName>
        <ecNumber evidence="3">2.7.7.87</ecNumber>
    </recommendedName>
    <alternativeName>
        <fullName evidence="10">L-threonylcarbamoyladenylate synthase</fullName>
    </alternativeName>
</protein>
<dbReference type="InterPro" id="IPR050156">
    <property type="entry name" value="TC-AMP_synthase_SUA5"/>
</dbReference>
<dbReference type="GO" id="GO:0005737">
    <property type="term" value="C:cytoplasm"/>
    <property type="evidence" value="ECO:0007669"/>
    <property type="project" value="UniProtKB-SubCell"/>
</dbReference>
<dbReference type="PROSITE" id="PS51163">
    <property type="entry name" value="YRDC"/>
    <property type="match status" value="1"/>
</dbReference>
<dbReference type="GO" id="GO:0000049">
    <property type="term" value="F:tRNA binding"/>
    <property type="evidence" value="ECO:0007669"/>
    <property type="project" value="TreeGrafter"/>
</dbReference>
<sequence>MLSEKLIGAASGESSGSWRGLSSRGLLDRYWPGPYSIIIPIVDDSFEYLSRGTDAIAFRLPNNEELRELLRKTGPLVAPSANVEGRPIARTVAEARKYFGDDIDFYIDGGELSAKPSTILKWDGCGFTIVRE</sequence>
<accession>A0A1G2D4X5</accession>
<dbReference type="Gene3D" id="3.90.870.10">
    <property type="entry name" value="DHBP synthase"/>
    <property type="match status" value="1"/>
</dbReference>
<comment type="catalytic activity">
    <reaction evidence="11">
        <text>L-threonine + hydrogencarbonate + ATP = L-threonylcarbamoyladenylate + diphosphate + H2O</text>
        <dbReference type="Rhea" id="RHEA:36407"/>
        <dbReference type="ChEBI" id="CHEBI:15377"/>
        <dbReference type="ChEBI" id="CHEBI:17544"/>
        <dbReference type="ChEBI" id="CHEBI:30616"/>
        <dbReference type="ChEBI" id="CHEBI:33019"/>
        <dbReference type="ChEBI" id="CHEBI:57926"/>
        <dbReference type="ChEBI" id="CHEBI:73682"/>
        <dbReference type="EC" id="2.7.7.87"/>
    </reaction>
</comment>
<dbReference type="EC" id="2.7.7.87" evidence="3"/>
<evidence type="ECO:0000256" key="10">
    <source>
        <dbReference type="ARBA" id="ARBA00029774"/>
    </source>
</evidence>
<dbReference type="InterPro" id="IPR006070">
    <property type="entry name" value="Sua5-like_dom"/>
</dbReference>
<dbReference type="PANTHER" id="PTHR17490">
    <property type="entry name" value="SUA5"/>
    <property type="match status" value="1"/>
</dbReference>